<evidence type="ECO:0000256" key="6">
    <source>
        <dbReference type="RuleBase" id="RU004466"/>
    </source>
</evidence>
<dbReference type="PANTHER" id="PTHR12001:SF85">
    <property type="entry name" value="SHORT CHAIN ISOPRENYL DIPHOSPHATE SYNTHASE"/>
    <property type="match status" value="1"/>
</dbReference>
<evidence type="ECO:0000256" key="1">
    <source>
        <dbReference type="ARBA" id="ARBA00001946"/>
    </source>
</evidence>
<dbReference type="CDD" id="cd00685">
    <property type="entry name" value="Trans_IPPS_HT"/>
    <property type="match status" value="1"/>
</dbReference>
<dbReference type="InterPro" id="IPR000092">
    <property type="entry name" value="Polyprenyl_synt"/>
</dbReference>
<dbReference type="Proteomes" id="UP000478148">
    <property type="component" value="Unassembled WGS sequence"/>
</dbReference>
<dbReference type="GO" id="GO:0008299">
    <property type="term" value="P:isoprenoid biosynthetic process"/>
    <property type="evidence" value="ECO:0007669"/>
    <property type="project" value="InterPro"/>
</dbReference>
<protein>
    <submittedName>
        <fullName evidence="7">Polyprenyl synthetase family protein</fullName>
    </submittedName>
</protein>
<name>A0A6M1LBZ0_9ACTN</name>
<sequence length="355" mass="38316">MTVAEAPVDSAGLRARFDAELTAFLDRQDPDWPDGAPRGVFTTLHRFVLAGGKRLRPLFCYWGWRGAGGPDGTPIVAAAAALELFHAFALIHDDILDGSDRRRGEPSVHRIFADLHARSSWRGDPEAYGRNTALLCGDLCAAWSDQMFHECGLSPDQVHQGYAVFALMRTEVIAGEYLDLVSGVGDGSVASALTVIRMKAARYTVTRPLQIGAALAGAPVELLDALAEFGDPLGDAFQLRDDVLGVFGDPAVTGKSVLDDLREGKPTVMMALARDAADRAQGARLRELFGNPDLDADGAAELREIIERTGARRKIEQMIQVRAEAGLAALEHTEVTAESRTSLMELAAQAIDRQR</sequence>
<dbReference type="GO" id="GO:0004659">
    <property type="term" value="F:prenyltransferase activity"/>
    <property type="evidence" value="ECO:0007669"/>
    <property type="project" value="InterPro"/>
</dbReference>
<proteinExistence type="inferred from homology"/>
<comment type="caution">
    <text evidence="7">The sequence shown here is derived from an EMBL/GenBank/DDBJ whole genome shotgun (WGS) entry which is preliminary data.</text>
</comment>
<dbReference type="EMBL" id="SAIY01000010">
    <property type="protein sequence ID" value="NGM15624.1"/>
    <property type="molecule type" value="Genomic_DNA"/>
</dbReference>
<evidence type="ECO:0000256" key="4">
    <source>
        <dbReference type="ARBA" id="ARBA00022723"/>
    </source>
</evidence>
<organism evidence="7 8">
    <name type="scientific">Verrucosispora sioxanthis</name>
    <dbReference type="NCBI Taxonomy" id="2499994"/>
    <lineage>
        <taxon>Bacteria</taxon>
        <taxon>Bacillati</taxon>
        <taxon>Actinomycetota</taxon>
        <taxon>Actinomycetes</taxon>
        <taxon>Micromonosporales</taxon>
        <taxon>Micromonosporaceae</taxon>
        <taxon>Micromonospora</taxon>
    </lineage>
</organism>
<keyword evidence="8" id="KW-1185">Reference proteome</keyword>
<evidence type="ECO:0000313" key="7">
    <source>
        <dbReference type="EMBL" id="NGM15624.1"/>
    </source>
</evidence>
<evidence type="ECO:0000313" key="8">
    <source>
        <dbReference type="Proteomes" id="UP000478148"/>
    </source>
</evidence>
<dbReference type="InterPro" id="IPR033749">
    <property type="entry name" value="Polyprenyl_synt_CS"/>
</dbReference>
<dbReference type="Gene3D" id="1.10.600.10">
    <property type="entry name" value="Farnesyl Diphosphate Synthase"/>
    <property type="match status" value="1"/>
</dbReference>
<gene>
    <name evidence="7" type="ORF">ENC19_24790</name>
</gene>
<dbReference type="RefSeq" id="WP_164449471.1">
    <property type="nucleotide sequence ID" value="NZ_SAIY01000010.1"/>
</dbReference>
<reference evidence="7 8" key="1">
    <citation type="submission" date="2020-02" db="EMBL/GenBank/DDBJ databases">
        <title>Draft Genome Sequence of Verrucosispora sp. Strain CWR15, Isolated from Gulf of Mexico Sponge.</title>
        <authorList>
            <person name="Kennedy S.J."/>
            <person name="Cella E."/>
            <person name="Azarian T."/>
            <person name="Baker B.J."/>
            <person name="Shaw L.N."/>
        </authorList>
    </citation>
    <scope>NUCLEOTIDE SEQUENCE [LARGE SCALE GENOMIC DNA]</scope>
    <source>
        <strain evidence="7 8">CWR15</strain>
    </source>
</reference>
<dbReference type="PROSITE" id="PS00444">
    <property type="entry name" value="POLYPRENYL_SYNTHASE_2"/>
    <property type="match status" value="1"/>
</dbReference>
<keyword evidence="4" id="KW-0479">Metal-binding</keyword>
<dbReference type="AlphaFoldDB" id="A0A6M1LBZ0"/>
<dbReference type="PROSITE" id="PS00723">
    <property type="entry name" value="POLYPRENYL_SYNTHASE_1"/>
    <property type="match status" value="1"/>
</dbReference>
<keyword evidence="5" id="KW-0460">Magnesium</keyword>
<dbReference type="InterPro" id="IPR008949">
    <property type="entry name" value="Isoprenoid_synthase_dom_sf"/>
</dbReference>
<dbReference type="SUPFAM" id="SSF48576">
    <property type="entry name" value="Terpenoid synthases"/>
    <property type="match status" value="1"/>
</dbReference>
<evidence type="ECO:0000256" key="5">
    <source>
        <dbReference type="ARBA" id="ARBA00022842"/>
    </source>
</evidence>
<keyword evidence="3 6" id="KW-0808">Transferase</keyword>
<dbReference type="GO" id="GO:0046872">
    <property type="term" value="F:metal ion binding"/>
    <property type="evidence" value="ECO:0007669"/>
    <property type="project" value="UniProtKB-KW"/>
</dbReference>
<evidence type="ECO:0000256" key="2">
    <source>
        <dbReference type="ARBA" id="ARBA00006706"/>
    </source>
</evidence>
<comment type="cofactor">
    <cofactor evidence="1">
        <name>Mg(2+)</name>
        <dbReference type="ChEBI" id="CHEBI:18420"/>
    </cofactor>
</comment>
<dbReference type="SFLD" id="SFLDS00005">
    <property type="entry name" value="Isoprenoid_Synthase_Type_I"/>
    <property type="match status" value="1"/>
</dbReference>
<accession>A0A6M1LBZ0</accession>
<dbReference type="PANTHER" id="PTHR12001">
    <property type="entry name" value="GERANYLGERANYL PYROPHOSPHATE SYNTHASE"/>
    <property type="match status" value="1"/>
</dbReference>
<dbReference type="Pfam" id="PF00348">
    <property type="entry name" value="polyprenyl_synt"/>
    <property type="match status" value="1"/>
</dbReference>
<evidence type="ECO:0000256" key="3">
    <source>
        <dbReference type="ARBA" id="ARBA00022679"/>
    </source>
</evidence>
<comment type="similarity">
    <text evidence="2 6">Belongs to the FPP/GGPP synthase family.</text>
</comment>